<dbReference type="FunFam" id="2.60.40.150:FF:000025">
    <property type="entry name" value="Extended synaptotagmin 2"/>
    <property type="match status" value="1"/>
</dbReference>
<keyword evidence="13" id="KW-0446">Lipid-binding</keyword>
<dbReference type="PANTHER" id="PTHR45761">
    <property type="entry name" value="EXTENDED SYNAPTOTAGMIN-LIKE PROTEIN 2, ISOFORM C"/>
    <property type="match status" value="1"/>
</dbReference>
<evidence type="ECO:0000256" key="12">
    <source>
        <dbReference type="ARBA" id="ARBA00023055"/>
    </source>
</evidence>
<dbReference type="KEGG" id="soy:115889465"/>
<dbReference type="SUPFAM" id="SSF49562">
    <property type="entry name" value="C2 domain (Calcium/lipid-binding domain, CaLB)"/>
    <property type="match status" value="3"/>
</dbReference>
<evidence type="ECO:0000256" key="13">
    <source>
        <dbReference type="ARBA" id="ARBA00023121"/>
    </source>
</evidence>
<dbReference type="InterPro" id="IPR051634">
    <property type="entry name" value="Extended_Synaptotagmin"/>
</dbReference>
<feature type="compositionally biased region" description="Basic and acidic residues" evidence="15">
    <location>
        <begin position="48"/>
        <end position="58"/>
    </location>
</feature>
<feature type="domain" description="C2" evidence="17">
    <location>
        <begin position="316"/>
        <end position="433"/>
    </location>
</feature>
<dbReference type="Pfam" id="PF17047">
    <property type="entry name" value="SMP_LBD"/>
    <property type="match status" value="1"/>
</dbReference>
<keyword evidence="6 16" id="KW-0812">Transmembrane</keyword>
<gene>
    <name evidence="20" type="primary">LOC115889465</name>
</gene>
<evidence type="ECO:0000259" key="18">
    <source>
        <dbReference type="PROSITE" id="PS51847"/>
    </source>
</evidence>
<keyword evidence="10" id="KW-0106">Calcium</keyword>
<dbReference type="GO" id="GO:0005789">
    <property type="term" value="C:endoplasmic reticulum membrane"/>
    <property type="evidence" value="ECO:0007669"/>
    <property type="project" value="UniProtKB-SubCell"/>
</dbReference>
<feature type="region of interest" description="Disordered" evidence="15">
    <location>
        <begin position="628"/>
        <end position="667"/>
    </location>
</feature>
<evidence type="ECO:0000256" key="15">
    <source>
        <dbReference type="SAM" id="MobiDB-lite"/>
    </source>
</evidence>
<dbReference type="Gene3D" id="2.60.40.150">
    <property type="entry name" value="C2 domain"/>
    <property type="match status" value="3"/>
</dbReference>
<evidence type="ECO:0000256" key="16">
    <source>
        <dbReference type="SAM" id="Phobius"/>
    </source>
</evidence>
<dbReference type="InterPro" id="IPR000008">
    <property type="entry name" value="C2_dom"/>
</dbReference>
<evidence type="ECO:0000256" key="2">
    <source>
        <dbReference type="ARBA" id="ARBA00004477"/>
    </source>
</evidence>
<dbReference type="GO" id="GO:0005544">
    <property type="term" value="F:calcium-dependent phospholipid binding"/>
    <property type="evidence" value="ECO:0007669"/>
    <property type="project" value="TreeGrafter"/>
</dbReference>
<dbReference type="PROSITE" id="PS50004">
    <property type="entry name" value="C2"/>
    <property type="match status" value="3"/>
</dbReference>
<dbReference type="GO" id="GO:0031210">
    <property type="term" value="F:phosphatidylcholine binding"/>
    <property type="evidence" value="ECO:0007669"/>
    <property type="project" value="TreeGrafter"/>
</dbReference>
<dbReference type="InterPro" id="IPR037749">
    <property type="entry name" value="Ext_Synaptotagmin_C2B"/>
</dbReference>
<dbReference type="OrthoDB" id="1029639at2759"/>
<feature type="compositionally biased region" description="Basic and acidic residues" evidence="15">
    <location>
        <begin position="645"/>
        <end position="656"/>
    </location>
</feature>
<keyword evidence="12" id="KW-0445">Lipid transport</keyword>
<evidence type="ECO:0000259" key="17">
    <source>
        <dbReference type="PROSITE" id="PS50004"/>
    </source>
</evidence>
<evidence type="ECO:0000256" key="3">
    <source>
        <dbReference type="ARBA" id="ARBA00005867"/>
    </source>
</evidence>
<evidence type="ECO:0000256" key="10">
    <source>
        <dbReference type="ARBA" id="ARBA00022837"/>
    </source>
</evidence>
<proteinExistence type="inferred from homology"/>
<dbReference type="Proteomes" id="UP000504635">
    <property type="component" value="Unplaced"/>
</dbReference>
<dbReference type="GO" id="GO:0008429">
    <property type="term" value="F:phosphatidylethanolamine binding"/>
    <property type="evidence" value="ECO:0007669"/>
    <property type="project" value="TreeGrafter"/>
</dbReference>
<dbReference type="InterPro" id="IPR039010">
    <property type="entry name" value="Synaptotagmin_SMP"/>
</dbReference>
<dbReference type="Pfam" id="PF00168">
    <property type="entry name" value="C2"/>
    <property type="match status" value="3"/>
</dbReference>
<dbReference type="GO" id="GO:0005509">
    <property type="term" value="F:calcium ion binding"/>
    <property type="evidence" value="ECO:0007669"/>
    <property type="project" value="TreeGrafter"/>
</dbReference>
<keyword evidence="9" id="KW-0256">Endoplasmic reticulum</keyword>
<feature type="domain" description="C2" evidence="17">
    <location>
        <begin position="676"/>
        <end position="797"/>
    </location>
</feature>
<evidence type="ECO:0000256" key="9">
    <source>
        <dbReference type="ARBA" id="ARBA00022824"/>
    </source>
</evidence>
<dbReference type="InterPro" id="IPR035892">
    <property type="entry name" value="C2_domain_sf"/>
</dbReference>
<organism evidence="19 20">
    <name type="scientific">Sitophilus oryzae</name>
    <name type="common">Rice weevil</name>
    <name type="synonym">Curculio oryzae</name>
    <dbReference type="NCBI Taxonomy" id="7048"/>
    <lineage>
        <taxon>Eukaryota</taxon>
        <taxon>Metazoa</taxon>
        <taxon>Ecdysozoa</taxon>
        <taxon>Arthropoda</taxon>
        <taxon>Hexapoda</taxon>
        <taxon>Insecta</taxon>
        <taxon>Pterygota</taxon>
        <taxon>Neoptera</taxon>
        <taxon>Endopterygota</taxon>
        <taxon>Coleoptera</taxon>
        <taxon>Polyphaga</taxon>
        <taxon>Cucujiformia</taxon>
        <taxon>Curculionidae</taxon>
        <taxon>Dryophthorinae</taxon>
        <taxon>Sitophilus</taxon>
    </lineage>
</organism>
<accession>A0A6J2YRA1</accession>
<feature type="compositionally biased region" description="Polar residues" evidence="15">
    <location>
        <begin position="657"/>
        <end position="667"/>
    </location>
</feature>
<keyword evidence="7" id="KW-0479">Metal-binding</keyword>
<dbReference type="GO" id="GO:0035091">
    <property type="term" value="F:phosphatidylinositol binding"/>
    <property type="evidence" value="ECO:0007669"/>
    <property type="project" value="TreeGrafter"/>
</dbReference>
<dbReference type="AlphaFoldDB" id="A0A6J2YRA1"/>
<evidence type="ECO:0000313" key="20">
    <source>
        <dbReference type="RefSeq" id="XP_030765310.1"/>
    </source>
</evidence>
<feature type="region of interest" description="Disordered" evidence="15">
    <location>
        <begin position="1"/>
        <end position="58"/>
    </location>
</feature>
<protein>
    <submittedName>
        <fullName evidence="20">Extended synaptotagmin-3-like</fullName>
    </submittedName>
</protein>
<evidence type="ECO:0000256" key="11">
    <source>
        <dbReference type="ARBA" id="ARBA00022989"/>
    </source>
</evidence>
<dbReference type="InParanoid" id="A0A6J2YRA1"/>
<keyword evidence="4" id="KW-0813">Transport</keyword>
<keyword evidence="11 16" id="KW-1133">Transmembrane helix</keyword>
<feature type="domain" description="SMP-LTD" evidence="18">
    <location>
        <begin position="147"/>
        <end position="319"/>
    </location>
</feature>
<dbReference type="PROSITE" id="PS51847">
    <property type="entry name" value="SMP"/>
    <property type="match status" value="1"/>
</dbReference>
<dbReference type="SMART" id="SM00239">
    <property type="entry name" value="C2"/>
    <property type="match status" value="3"/>
</dbReference>
<keyword evidence="19" id="KW-1185">Reference proteome</keyword>
<dbReference type="InterPro" id="IPR031468">
    <property type="entry name" value="SMP_LBD"/>
</dbReference>
<dbReference type="CDD" id="cd21670">
    <property type="entry name" value="SMP_ESyt"/>
    <property type="match status" value="1"/>
</dbReference>
<keyword evidence="14 16" id="KW-0472">Membrane</keyword>
<dbReference type="PANTHER" id="PTHR45761:SF1">
    <property type="entry name" value="EXTENDED SYNAPTOTAGMIN-LIKE PROTEIN 2, ISOFORM C"/>
    <property type="match status" value="1"/>
</dbReference>
<comment type="similarity">
    <text evidence="3">Belongs to the extended synaptotagmin family.</text>
</comment>
<evidence type="ECO:0000256" key="8">
    <source>
        <dbReference type="ARBA" id="ARBA00022737"/>
    </source>
</evidence>
<reference evidence="20" key="1">
    <citation type="submission" date="2025-08" db="UniProtKB">
        <authorList>
            <consortium name="RefSeq"/>
        </authorList>
    </citation>
    <scope>IDENTIFICATION</scope>
    <source>
        <tissue evidence="20">Gonads</tissue>
    </source>
</reference>
<sequence>MEGGKIDAAPENEPALTPTPSDSEDVDDEDKSQSETSLKAGETTDLADEAKARDNARNGTVKKENMKMKIAVILFKRISLLLLGYLVCYINLSLILPIIAVCSLVWYENIKSEKGERIRKKIVTSTMTKDEIQDIVKDLPSWLNFPDREKAEWLNEIIAQLWPSLNCYIIKYCRGKIQTNIRKKFESFRFEELDFGNQPPKIDGVKVYSNAVSKDSVIIDFEVYYDGDCDISFSMSGTQIGRIKDFQMGVEIRVVLKPILYKVPIIGGMQIFFLNIPDIHFELEGITGIPGFSYLVRQKIEEIINKKLVFPNKISKRFSKSVEAAELKSIEAEGVLRVHVFEARDLEKKDMTGKSDPYAILNVGAQEQKTKVINRELNPQWDHYCEFIILDPVAQQLHFKLFDQDEFSEDDFLGSGAVVIADVIKPDSDDQWFELENVKHGKIHLRFSWLALSCDRNAINAAAEETRLLKIENIHTALLTIYIDSALNLPKPKSYKRPDPYMILTVGKNQTKSRTKRHTCNPVWEQGFYLLVKNPENDSLIINIMDKQSDTKLDKLVYNIATLLEKPEMQISKQEFKLQQNLNSSIIVSLQLRILHKSKFEIEELDSDSDDECSEDIINTDLTKIVKESRSSNASTPTPPSRKKSVNEKPVEKTKQTENAQEPTIRTSCFVQSPEQLGRIELSLSYSELRQKLLVIVHRISALPLKDPNHIPDPYVKLKLSGNGGSAVKHRTKVIVDSCDPIYEETFEYLLSVSDLPSYTLVVTVKNKKMFSSSILGQITIDLKRLQNSVGTIRSWYELLEEQVSD</sequence>
<evidence type="ECO:0000313" key="19">
    <source>
        <dbReference type="Proteomes" id="UP000504635"/>
    </source>
</evidence>
<evidence type="ECO:0000256" key="6">
    <source>
        <dbReference type="ARBA" id="ARBA00022692"/>
    </source>
</evidence>
<dbReference type="GO" id="GO:0061817">
    <property type="term" value="P:endoplasmic reticulum-plasma membrane tethering"/>
    <property type="evidence" value="ECO:0007669"/>
    <property type="project" value="InterPro"/>
</dbReference>
<evidence type="ECO:0000256" key="14">
    <source>
        <dbReference type="ARBA" id="ARBA00023136"/>
    </source>
</evidence>
<feature type="domain" description="C2" evidence="17">
    <location>
        <begin position="455"/>
        <end position="578"/>
    </location>
</feature>
<evidence type="ECO:0000256" key="1">
    <source>
        <dbReference type="ARBA" id="ARBA00004202"/>
    </source>
</evidence>
<dbReference type="RefSeq" id="XP_030765310.1">
    <property type="nucleotide sequence ID" value="XM_030909450.1"/>
</dbReference>
<evidence type="ECO:0000256" key="7">
    <source>
        <dbReference type="ARBA" id="ARBA00022723"/>
    </source>
</evidence>
<feature type="transmembrane region" description="Helical" evidence="16">
    <location>
        <begin position="78"/>
        <end position="107"/>
    </location>
</feature>
<dbReference type="GeneID" id="115889465"/>
<name>A0A6J2YRA1_SITOR</name>
<comment type="subcellular location">
    <subcellularLocation>
        <location evidence="1">Cell membrane</location>
        <topology evidence="1">Peripheral membrane protein</topology>
    </subcellularLocation>
    <subcellularLocation>
        <location evidence="2">Endoplasmic reticulum membrane</location>
        <topology evidence="2">Multi-pass membrane protein</topology>
    </subcellularLocation>
</comment>
<keyword evidence="8" id="KW-0677">Repeat</keyword>
<evidence type="ECO:0000256" key="4">
    <source>
        <dbReference type="ARBA" id="ARBA00022448"/>
    </source>
</evidence>
<keyword evidence="5" id="KW-1003">Cell membrane</keyword>
<dbReference type="GO" id="GO:0006869">
    <property type="term" value="P:lipid transport"/>
    <property type="evidence" value="ECO:0007669"/>
    <property type="project" value="UniProtKB-KW"/>
</dbReference>
<evidence type="ECO:0000256" key="5">
    <source>
        <dbReference type="ARBA" id="ARBA00022475"/>
    </source>
</evidence>
<dbReference type="GO" id="GO:0005886">
    <property type="term" value="C:plasma membrane"/>
    <property type="evidence" value="ECO:0007669"/>
    <property type="project" value="UniProtKB-SubCell"/>
</dbReference>
<dbReference type="CDD" id="cd04050">
    <property type="entry name" value="C2B_Synaptotagmin-like"/>
    <property type="match status" value="1"/>
</dbReference>